<evidence type="ECO:0000256" key="1">
    <source>
        <dbReference type="SAM" id="Phobius"/>
    </source>
</evidence>
<accession>A0A934I2I8</accession>
<gene>
    <name evidence="3" type="ORF">I6U51_20755</name>
</gene>
<keyword evidence="1" id="KW-0472">Membrane</keyword>
<keyword evidence="4" id="KW-1185">Reference proteome</keyword>
<feature type="domain" description="Phosphatidic acid phosphatase type 2/haloperoxidase" evidence="2">
    <location>
        <begin position="48"/>
        <end position="155"/>
    </location>
</feature>
<name>A0A934I2I8_9CLOT</name>
<dbReference type="Gene3D" id="1.20.144.10">
    <property type="entry name" value="Phosphatidic acid phosphatase type 2/haloperoxidase"/>
    <property type="match status" value="1"/>
</dbReference>
<comment type="caution">
    <text evidence="3">The sequence shown here is derived from an EMBL/GenBank/DDBJ whole genome shotgun (WGS) entry which is preliminary data.</text>
</comment>
<feature type="transmembrane region" description="Helical" evidence="1">
    <location>
        <begin position="36"/>
        <end position="54"/>
    </location>
</feature>
<dbReference type="AlphaFoldDB" id="A0A934I2I8"/>
<dbReference type="EMBL" id="JAEEGB010000038">
    <property type="protein sequence ID" value="MBI6875108.1"/>
    <property type="molecule type" value="Genomic_DNA"/>
</dbReference>
<dbReference type="SUPFAM" id="SSF48317">
    <property type="entry name" value="Acid phosphatase/Vanadium-dependent haloperoxidase"/>
    <property type="match status" value="1"/>
</dbReference>
<protein>
    <submittedName>
        <fullName evidence="3">Phosphatase PAP2 family protein</fullName>
    </submittedName>
</protein>
<dbReference type="Pfam" id="PF01569">
    <property type="entry name" value="PAP2"/>
    <property type="match status" value="1"/>
</dbReference>
<feature type="transmembrane region" description="Helical" evidence="1">
    <location>
        <begin position="134"/>
        <end position="152"/>
    </location>
</feature>
<dbReference type="InterPro" id="IPR000326">
    <property type="entry name" value="PAP2/HPO"/>
</dbReference>
<evidence type="ECO:0000313" key="4">
    <source>
        <dbReference type="Proteomes" id="UP000622687"/>
    </source>
</evidence>
<dbReference type="Proteomes" id="UP000622687">
    <property type="component" value="Unassembled WGS sequence"/>
</dbReference>
<keyword evidence="1" id="KW-0812">Transmembrane</keyword>
<evidence type="ECO:0000313" key="3">
    <source>
        <dbReference type="EMBL" id="MBI6875108.1"/>
    </source>
</evidence>
<sequence>MKEFVLAYYFWFAYMAIGFLYLGFASKRAFYRMELFLSLGMTISFIIFILYPNAQFPRPSVPGNDVFSWLVNFIYDHDGTNNVFPSIHVCNAIGVHISLINCYELKDKTLLKSLSFVAALSICASTVFIKQHSIIDVVGGVILATIIYIFIYQTPKLFASSPKIDNIEN</sequence>
<dbReference type="InterPro" id="IPR036938">
    <property type="entry name" value="PAP2/HPO_sf"/>
</dbReference>
<organism evidence="3 4">
    <name type="scientific">Clostridium aciditolerans</name>
    <dbReference type="NCBI Taxonomy" id="339861"/>
    <lineage>
        <taxon>Bacteria</taxon>
        <taxon>Bacillati</taxon>
        <taxon>Bacillota</taxon>
        <taxon>Clostridia</taxon>
        <taxon>Eubacteriales</taxon>
        <taxon>Clostridiaceae</taxon>
        <taxon>Clostridium</taxon>
    </lineage>
</organism>
<feature type="transmembrane region" description="Helical" evidence="1">
    <location>
        <begin position="110"/>
        <end position="128"/>
    </location>
</feature>
<feature type="transmembrane region" description="Helical" evidence="1">
    <location>
        <begin position="6"/>
        <end position="24"/>
    </location>
</feature>
<reference evidence="3" key="1">
    <citation type="submission" date="2020-12" db="EMBL/GenBank/DDBJ databases">
        <title>Clostridium thailandense sp. nov., a novel acetogenic bacterium isolated from peat land soil in Thailand.</title>
        <authorList>
            <person name="Chaikitkaew S."/>
            <person name="Birkeland N.K."/>
        </authorList>
    </citation>
    <scope>NUCLEOTIDE SEQUENCE</scope>
    <source>
        <strain evidence="3">DSM 17425</strain>
    </source>
</reference>
<feature type="transmembrane region" description="Helical" evidence="1">
    <location>
        <begin position="83"/>
        <end position="103"/>
    </location>
</feature>
<keyword evidence="1" id="KW-1133">Transmembrane helix</keyword>
<proteinExistence type="predicted"/>
<evidence type="ECO:0000259" key="2">
    <source>
        <dbReference type="Pfam" id="PF01569"/>
    </source>
</evidence>